<dbReference type="AlphaFoldDB" id="A0A0M7ARP1"/>
<dbReference type="Proteomes" id="UP000053235">
    <property type="component" value="Unassembled WGS sequence"/>
</dbReference>
<dbReference type="EMBL" id="CXWD01000037">
    <property type="protein sequence ID" value="CTQ77569.1"/>
    <property type="molecule type" value="Genomic_DNA"/>
</dbReference>
<name>A0A0M7ARP1_9HYPH</name>
<dbReference type="RefSeq" id="WP_055674096.1">
    <property type="nucleotide sequence ID" value="NZ_CXWD01000037.1"/>
</dbReference>
<accession>A0A0M7ARP1</accession>
<gene>
    <name evidence="2" type="ORF">LAX5112_04956</name>
</gene>
<keyword evidence="3" id="KW-1185">Reference proteome</keyword>
<dbReference type="OrthoDB" id="9938399at2"/>
<evidence type="ECO:0000256" key="1">
    <source>
        <dbReference type="SAM" id="MobiDB-lite"/>
    </source>
</evidence>
<evidence type="ECO:0000313" key="2">
    <source>
        <dbReference type="EMBL" id="CTQ77569.1"/>
    </source>
</evidence>
<reference evidence="3" key="1">
    <citation type="submission" date="2015-07" db="EMBL/GenBank/DDBJ databases">
        <authorList>
            <person name="Rodrigo-Torres Lidia"/>
            <person name="Arahal R.David."/>
        </authorList>
    </citation>
    <scope>NUCLEOTIDE SEQUENCE [LARGE SCALE GENOMIC DNA]</scope>
    <source>
        <strain evidence="3">CECT 5112</strain>
    </source>
</reference>
<feature type="region of interest" description="Disordered" evidence="1">
    <location>
        <begin position="91"/>
        <end position="119"/>
    </location>
</feature>
<proteinExistence type="predicted"/>
<organism evidence="2 3">
    <name type="scientific">Roseibium alexandrii</name>
    <dbReference type="NCBI Taxonomy" id="388408"/>
    <lineage>
        <taxon>Bacteria</taxon>
        <taxon>Pseudomonadati</taxon>
        <taxon>Pseudomonadota</taxon>
        <taxon>Alphaproteobacteria</taxon>
        <taxon>Hyphomicrobiales</taxon>
        <taxon>Stappiaceae</taxon>
        <taxon>Roseibium</taxon>
    </lineage>
</organism>
<evidence type="ECO:0000313" key="3">
    <source>
        <dbReference type="Proteomes" id="UP000053235"/>
    </source>
</evidence>
<sequence>MDDMDRAQKLRQMSIGQLVKRISASTLDRDFMGLPETGEIWVRTPENLKDYLAHVLHELREPWRLRCMPSGGRKDDTAYFNIWMKKRDRDFPELRPGYTPPEGGDDDGGDDGAPPPPVV</sequence>
<protein>
    <submittedName>
        <fullName evidence="2">Uncharacterized protein</fullName>
    </submittedName>
</protein>